<evidence type="ECO:0000313" key="1">
    <source>
        <dbReference type="EMBL" id="KAF2844798.1"/>
    </source>
</evidence>
<dbReference type="OrthoDB" id="3777578at2759"/>
<dbReference type="AlphaFoldDB" id="A0A6A7ARK5"/>
<sequence length="284" mass="32130">MLYTHSTSRLSMLPFVVIGMTSAPHLSSARNALKNAASALINNASATDREKQDFAYLWAIVQQFLEQLPYQSLNHPNGPFGALPFRTQLAQEFSELALSHVIIHDLITKVSELMDQGGNLTNQGDGDDNNCTHMLTRVRSTIREHALCIQFNLEHYLEAQASLKAYADHDPDGLTGANFITILHTGEDENSPSSLLTRIHSALVTTTEHIVTLHLENLQQNERMQQYLVEIFYADLVRYFSLDSPPLIFVLYEGQERTTKNAVRYLWCMVEKVACYRRECDDIA</sequence>
<name>A0A6A7ARK5_9PLEO</name>
<reference evidence="1" key="1">
    <citation type="submission" date="2020-01" db="EMBL/GenBank/DDBJ databases">
        <authorList>
            <consortium name="DOE Joint Genome Institute"/>
            <person name="Haridas S."/>
            <person name="Albert R."/>
            <person name="Binder M."/>
            <person name="Bloem J."/>
            <person name="Labutti K."/>
            <person name="Salamov A."/>
            <person name="Andreopoulos B."/>
            <person name="Baker S.E."/>
            <person name="Barry K."/>
            <person name="Bills G."/>
            <person name="Bluhm B.H."/>
            <person name="Cannon C."/>
            <person name="Castanera R."/>
            <person name="Culley D.E."/>
            <person name="Daum C."/>
            <person name="Ezra D."/>
            <person name="Gonzalez J.B."/>
            <person name="Henrissat B."/>
            <person name="Kuo A."/>
            <person name="Liang C."/>
            <person name="Lipzen A."/>
            <person name="Lutzoni F."/>
            <person name="Magnuson J."/>
            <person name="Mondo S."/>
            <person name="Nolan M."/>
            <person name="Ohm R."/>
            <person name="Pangilinan J."/>
            <person name="Park H.-J."/>
            <person name="Ramirez L."/>
            <person name="Alfaro M."/>
            <person name="Sun H."/>
            <person name="Tritt A."/>
            <person name="Yoshinaga Y."/>
            <person name="Zwiers L.-H."/>
            <person name="Turgeon B.G."/>
            <person name="Goodwin S.B."/>
            <person name="Spatafora J.W."/>
            <person name="Crous P.W."/>
            <person name="Grigoriev I.V."/>
        </authorList>
    </citation>
    <scope>NUCLEOTIDE SEQUENCE</scope>
    <source>
        <strain evidence="1">IPT5</strain>
    </source>
</reference>
<proteinExistence type="predicted"/>
<protein>
    <submittedName>
        <fullName evidence="1">Uncharacterized protein</fullName>
    </submittedName>
</protein>
<dbReference type="EMBL" id="MU006363">
    <property type="protein sequence ID" value="KAF2844798.1"/>
    <property type="molecule type" value="Genomic_DNA"/>
</dbReference>
<evidence type="ECO:0000313" key="2">
    <source>
        <dbReference type="Proteomes" id="UP000799423"/>
    </source>
</evidence>
<organism evidence="1 2">
    <name type="scientific">Plenodomus tracheiphilus IPT5</name>
    <dbReference type="NCBI Taxonomy" id="1408161"/>
    <lineage>
        <taxon>Eukaryota</taxon>
        <taxon>Fungi</taxon>
        <taxon>Dikarya</taxon>
        <taxon>Ascomycota</taxon>
        <taxon>Pezizomycotina</taxon>
        <taxon>Dothideomycetes</taxon>
        <taxon>Pleosporomycetidae</taxon>
        <taxon>Pleosporales</taxon>
        <taxon>Pleosporineae</taxon>
        <taxon>Leptosphaeriaceae</taxon>
        <taxon>Plenodomus</taxon>
    </lineage>
</organism>
<gene>
    <name evidence="1" type="ORF">T440DRAFT_547033</name>
</gene>
<dbReference type="Proteomes" id="UP000799423">
    <property type="component" value="Unassembled WGS sequence"/>
</dbReference>
<accession>A0A6A7ARK5</accession>
<keyword evidence="2" id="KW-1185">Reference proteome</keyword>